<dbReference type="EMBL" id="BAABDS010000046">
    <property type="protein sequence ID" value="GAA3721363.1"/>
    <property type="molecule type" value="Genomic_DNA"/>
</dbReference>
<gene>
    <name evidence="2" type="ORF">GCM10022421_32490</name>
</gene>
<protein>
    <recommendedName>
        <fullName evidence="4">Helix-turn-helix domain-containing protein</fullName>
    </recommendedName>
</protein>
<name>A0ABP7ENQ4_9GAMM</name>
<evidence type="ECO:0000256" key="1">
    <source>
        <dbReference type="SAM" id="Coils"/>
    </source>
</evidence>
<keyword evidence="1" id="KW-0175">Coiled coil</keyword>
<proteinExistence type="predicted"/>
<evidence type="ECO:0008006" key="4">
    <source>
        <dbReference type="Google" id="ProtNLM"/>
    </source>
</evidence>
<keyword evidence="3" id="KW-1185">Reference proteome</keyword>
<accession>A0ABP7ENQ4</accession>
<sequence>MHANISQMMADHLHQAQSSFEELQRLKSQVLEIQKELELLKATGGDQGWMVVKKAADLVGINVEALKQRFRRGTYPEGKVWNLENGRYVVNLRELRRYMNSDTH</sequence>
<reference evidence="3" key="1">
    <citation type="journal article" date="2019" name="Int. J. Syst. Evol. Microbiol.">
        <title>The Global Catalogue of Microorganisms (GCM) 10K type strain sequencing project: providing services to taxonomists for standard genome sequencing and annotation.</title>
        <authorList>
            <consortium name="The Broad Institute Genomics Platform"/>
            <consortium name="The Broad Institute Genome Sequencing Center for Infectious Disease"/>
            <person name="Wu L."/>
            <person name="Ma J."/>
        </authorList>
    </citation>
    <scope>NUCLEOTIDE SEQUENCE [LARGE SCALE GENOMIC DNA]</scope>
    <source>
        <strain evidence="3">JCM 17329</strain>
    </source>
</reference>
<feature type="coiled-coil region" evidence="1">
    <location>
        <begin position="16"/>
        <end position="43"/>
    </location>
</feature>
<comment type="caution">
    <text evidence="2">The sequence shown here is derived from an EMBL/GenBank/DDBJ whole genome shotgun (WGS) entry which is preliminary data.</text>
</comment>
<organism evidence="2 3">
    <name type="scientific">Oceanisphaera sediminis</name>
    <dbReference type="NCBI Taxonomy" id="981381"/>
    <lineage>
        <taxon>Bacteria</taxon>
        <taxon>Pseudomonadati</taxon>
        <taxon>Pseudomonadota</taxon>
        <taxon>Gammaproteobacteria</taxon>
        <taxon>Aeromonadales</taxon>
        <taxon>Aeromonadaceae</taxon>
        <taxon>Oceanisphaera</taxon>
    </lineage>
</organism>
<dbReference type="Proteomes" id="UP001501479">
    <property type="component" value="Unassembled WGS sequence"/>
</dbReference>
<dbReference type="RefSeq" id="WP_344965817.1">
    <property type="nucleotide sequence ID" value="NZ_BAABDS010000046.1"/>
</dbReference>
<evidence type="ECO:0000313" key="3">
    <source>
        <dbReference type="Proteomes" id="UP001501479"/>
    </source>
</evidence>
<evidence type="ECO:0000313" key="2">
    <source>
        <dbReference type="EMBL" id="GAA3721363.1"/>
    </source>
</evidence>